<proteinExistence type="predicted"/>
<gene>
    <name evidence="2" type="ORF">BHM03_00008954</name>
</gene>
<dbReference type="EMBL" id="KV875610">
    <property type="protein sequence ID" value="RZR71958.1"/>
    <property type="molecule type" value="Genomic_DNA"/>
</dbReference>
<evidence type="ECO:0000256" key="1">
    <source>
        <dbReference type="SAM" id="MobiDB-lite"/>
    </source>
</evidence>
<dbReference type="AlphaFoldDB" id="A0A445MCP2"/>
<protein>
    <submittedName>
        <fullName evidence="2">Uncharacterized protein</fullName>
    </submittedName>
</protein>
<evidence type="ECO:0000313" key="2">
    <source>
        <dbReference type="EMBL" id="RZR71958.1"/>
    </source>
</evidence>
<feature type="compositionally biased region" description="Basic residues" evidence="1">
    <location>
        <begin position="9"/>
        <end position="25"/>
    </location>
</feature>
<sequence length="82" mass="8906">MTRPTRLGSPHRGRPRRAPRARSRGRTPTTHGEIPSTTRRRFPACLRLSPGGSRKLLPPGFSPLCQPFPAANSALPSHSCIG</sequence>
<feature type="region of interest" description="Disordered" evidence="1">
    <location>
        <begin position="1"/>
        <end position="41"/>
    </location>
</feature>
<dbReference type="Proteomes" id="UP000290560">
    <property type="component" value="Unassembled WGS sequence"/>
</dbReference>
<accession>A0A445MCP2</accession>
<organism evidence="2">
    <name type="scientific">Ensete ventricosum</name>
    <name type="common">Abyssinian banana</name>
    <name type="synonym">Musa ensete</name>
    <dbReference type="NCBI Taxonomy" id="4639"/>
    <lineage>
        <taxon>Eukaryota</taxon>
        <taxon>Viridiplantae</taxon>
        <taxon>Streptophyta</taxon>
        <taxon>Embryophyta</taxon>
        <taxon>Tracheophyta</taxon>
        <taxon>Spermatophyta</taxon>
        <taxon>Magnoliopsida</taxon>
        <taxon>Liliopsida</taxon>
        <taxon>Zingiberales</taxon>
        <taxon>Musaceae</taxon>
        <taxon>Ensete</taxon>
    </lineage>
</organism>
<reference evidence="2" key="1">
    <citation type="journal article" date="2018" name="Data Brief">
        <title>Genome sequence data from 17 accessions of Ensete ventricosum, a staple food crop for millions in Ethiopia.</title>
        <authorList>
            <person name="Yemataw Z."/>
            <person name="Muzemil S."/>
            <person name="Ambachew D."/>
            <person name="Tripathi L."/>
            <person name="Tesfaye K."/>
            <person name="Chala A."/>
            <person name="Farbos A."/>
            <person name="O'Neill P."/>
            <person name="Moore K."/>
            <person name="Grant M."/>
            <person name="Studholme D.J."/>
        </authorList>
    </citation>
    <scope>NUCLEOTIDE SEQUENCE [LARGE SCALE GENOMIC DNA]</scope>
    <source>
        <tissue evidence="2">Leaf</tissue>
    </source>
</reference>
<name>A0A445MCP2_ENSVE</name>